<evidence type="ECO:0000313" key="1">
    <source>
        <dbReference type="EMBL" id="KAG1816160.1"/>
    </source>
</evidence>
<keyword evidence="2" id="KW-1185">Reference proteome</keyword>
<dbReference type="EMBL" id="JABBWG010000017">
    <property type="protein sequence ID" value="KAG1816160.1"/>
    <property type="molecule type" value="Genomic_DNA"/>
</dbReference>
<name>A0A9P7JD64_9AGAM</name>
<reference evidence="1" key="1">
    <citation type="journal article" date="2020" name="New Phytol.">
        <title>Comparative genomics reveals dynamic genome evolution in host specialist ectomycorrhizal fungi.</title>
        <authorList>
            <person name="Lofgren L.A."/>
            <person name="Nguyen N.H."/>
            <person name="Vilgalys R."/>
            <person name="Ruytinx J."/>
            <person name="Liao H.L."/>
            <person name="Branco S."/>
            <person name="Kuo A."/>
            <person name="LaButti K."/>
            <person name="Lipzen A."/>
            <person name="Andreopoulos W."/>
            <person name="Pangilinan J."/>
            <person name="Riley R."/>
            <person name="Hundley H."/>
            <person name="Na H."/>
            <person name="Barry K."/>
            <person name="Grigoriev I.V."/>
            <person name="Stajich J.E."/>
            <person name="Kennedy P.G."/>
        </authorList>
    </citation>
    <scope>NUCLEOTIDE SEQUENCE</scope>
    <source>
        <strain evidence="1">MN1</strain>
    </source>
</reference>
<gene>
    <name evidence="1" type="ORF">BJ212DRAFT_1481233</name>
</gene>
<dbReference type="AlphaFoldDB" id="A0A9P7JD64"/>
<dbReference type="Proteomes" id="UP000807769">
    <property type="component" value="Unassembled WGS sequence"/>
</dbReference>
<comment type="caution">
    <text evidence="1">The sequence shown here is derived from an EMBL/GenBank/DDBJ whole genome shotgun (WGS) entry which is preliminary data.</text>
</comment>
<organism evidence="1 2">
    <name type="scientific">Suillus subaureus</name>
    <dbReference type="NCBI Taxonomy" id="48587"/>
    <lineage>
        <taxon>Eukaryota</taxon>
        <taxon>Fungi</taxon>
        <taxon>Dikarya</taxon>
        <taxon>Basidiomycota</taxon>
        <taxon>Agaricomycotina</taxon>
        <taxon>Agaricomycetes</taxon>
        <taxon>Agaricomycetidae</taxon>
        <taxon>Boletales</taxon>
        <taxon>Suillineae</taxon>
        <taxon>Suillaceae</taxon>
        <taxon>Suillus</taxon>
    </lineage>
</organism>
<evidence type="ECO:0000313" key="2">
    <source>
        <dbReference type="Proteomes" id="UP000807769"/>
    </source>
</evidence>
<dbReference type="GeneID" id="64634243"/>
<protein>
    <recommendedName>
        <fullName evidence="3">F-box domain-containing protein</fullName>
    </recommendedName>
</protein>
<accession>A0A9P7JD64</accession>
<sequence length="131" mass="14804">MAPGFNLVPAVVRSIAQLPFSTRSLKLMDLWPDFELLSDFNPFAWPSLTNLEIAVDELDCIPYLLCVCPNLLSLTVVGLFAVETKEVFFDAIILPRLRALEVRNSGQWPHEDFKTFLTRSQCPLESLTFGD</sequence>
<dbReference type="RefSeq" id="XP_041192966.1">
    <property type="nucleotide sequence ID" value="XM_041340227.1"/>
</dbReference>
<proteinExistence type="predicted"/>
<dbReference type="OrthoDB" id="2623782at2759"/>
<evidence type="ECO:0008006" key="3">
    <source>
        <dbReference type="Google" id="ProtNLM"/>
    </source>
</evidence>